<keyword evidence="1" id="KW-0812">Transmembrane</keyword>
<proteinExistence type="predicted"/>
<dbReference type="EMBL" id="BPQG01000012">
    <property type="protein sequence ID" value="GJD43398.1"/>
    <property type="molecule type" value="Genomic_DNA"/>
</dbReference>
<comment type="caution">
    <text evidence="2">The sequence shown here is derived from an EMBL/GenBank/DDBJ whole genome shotgun (WGS) entry which is preliminary data.</text>
</comment>
<keyword evidence="1" id="KW-1133">Transmembrane helix</keyword>
<dbReference type="Proteomes" id="UP001055117">
    <property type="component" value="Unassembled WGS sequence"/>
</dbReference>
<gene>
    <name evidence="2" type="ORF">AFCDBAGC_1250</name>
</gene>
<keyword evidence="3" id="KW-1185">Reference proteome</keyword>
<feature type="transmembrane region" description="Helical" evidence="1">
    <location>
        <begin position="59"/>
        <end position="77"/>
    </location>
</feature>
<keyword evidence="1" id="KW-0472">Membrane</keyword>
<protein>
    <recommendedName>
        <fullName evidence="4">Cobalt transporter</fullName>
    </recommendedName>
</protein>
<reference evidence="2 3" key="1">
    <citation type="journal article" date="2021" name="Front. Microbiol.">
        <title>Comprehensive Comparative Genomics and Phenotyping of Methylobacterium Species.</title>
        <authorList>
            <person name="Alessa O."/>
            <person name="Ogura Y."/>
            <person name="Fujitani Y."/>
            <person name="Takami H."/>
            <person name="Hayashi T."/>
            <person name="Sahin N."/>
            <person name="Tani A."/>
        </authorList>
    </citation>
    <scope>NUCLEOTIDE SEQUENCE [LARGE SCALE GENOMIC DNA]</scope>
    <source>
        <strain evidence="2 3">DSM 23679</strain>
    </source>
</reference>
<organism evidence="2 3">
    <name type="scientific">Methylobacterium cerastii</name>
    <dbReference type="NCBI Taxonomy" id="932741"/>
    <lineage>
        <taxon>Bacteria</taxon>
        <taxon>Pseudomonadati</taxon>
        <taxon>Pseudomonadota</taxon>
        <taxon>Alphaproteobacteria</taxon>
        <taxon>Hyphomicrobiales</taxon>
        <taxon>Methylobacteriaceae</taxon>
        <taxon>Methylobacterium</taxon>
    </lineage>
</organism>
<dbReference type="RefSeq" id="WP_238271408.1">
    <property type="nucleotide sequence ID" value="NZ_BPQG01000012.1"/>
</dbReference>
<evidence type="ECO:0008006" key="4">
    <source>
        <dbReference type="Google" id="ProtNLM"/>
    </source>
</evidence>
<sequence length="82" mass="8324">MNAKIVLLVVGLLAGGLVGYVTRPEAAEIKIGPLSVEVQGDRPAGTRGGELTSGQTQHVALFAGIGALIGFGLGLATDRRRA</sequence>
<evidence type="ECO:0000256" key="1">
    <source>
        <dbReference type="SAM" id="Phobius"/>
    </source>
</evidence>
<evidence type="ECO:0000313" key="2">
    <source>
        <dbReference type="EMBL" id="GJD43398.1"/>
    </source>
</evidence>
<evidence type="ECO:0000313" key="3">
    <source>
        <dbReference type="Proteomes" id="UP001055117"/>
    </source>
</evidence>
<name>A0ABQ4QDW5_9HYPH</name>
<accession>A0ABQ4QDW5</accession>